<evidence type="ECO:0000256" key="1">
    <source>
        <dbReference type="SAM" id="MobiDB-lite"/>
    </source>
</evidence>
<evidence type="ECO:0000313" key="2">
    <source>
        <dbReference type="EMBL" id="CEO94356.1"/>
    </source>
</evidence>
<reference evidence="3 5" key="2">
    <citation type="submission" date="2018-03" db="EMBL/GenBank/DDBJ databases">
        <authorList>
            <person name="Fogelqvist J."/>
        </authorList>
    </citation>
    <scope>NUCLEOTIDE SEQUENCE [LARGE SCALE GENOMIC DNA]</scope>
</reference>
<proteinExistence type="predicted"/>
<dbReference type="EMBL" id="OVEO01000006">
    <property type="protein sequence ID" value="SPQ96706.1"/>
    <property type="molecule type" value="Genomic_DNA"/>
</dbReference>
<geneLocation type="mitochondrion" evidence="3"/>
<feature type="compositionally biased region" description="Basic and acidic residues" evidence="1">
    <location>
        <begin position="39"/>
        <end position="59"/>
    </location>
</feature>
<name>A0A0G4IGL4_PLABS</name>
<dbReference type="Proteomes" id="UP000290189">
    <property type="component" value="Unassembled WGS sequence"/>
</dbReference>
<dbReference type="AlphaFoldDB" id="A0A0G4IGL4"/>
<gene>
    <name evidence="2" type="ORF">PBRA_000141</name>
    <name evidence="3" type="ORF">PLBR_LOCUS3921</name>
</gene>
<dbReference type="Proteomes" id="UP000039324">
    <property type="component" value="Unassembled WGS sequence"/>
</dbReference>
<evidence type="ECO:0000313" key="5">
    <source>
        <dbReference type="Proteomes" id="UP000290189"/>
    </source>
</evidence>
<dbReference type="EMBL" id="CDSF01000001">
    <property type="protein sequence ID" value="CEO94356.1"/>
    <property type="molecule type" value="Genomic_DNA"/>
</dbReference>
<sequence length="244" mass="27726">MSIMHPQTATEEPSPLLLLLQAELKLAQRDGLVLDEPLPDGRRTGKRSAESRDDCDDRSALLAKKPRPATRPRTIETCRMLSEDERRAIINECYEVDPASDQLDKIRSISPVLASLMTPDELQTCDRVPKMCLARQIQLYRFVRTFASRLNQVSSTASAQTMNALVQYFAGQTMRLLEDDIAIVSHCRSVWMQRKFEDVKAARFARQTRWAVSEREPPRTSGSAEAHPHDMVFTRVADVRKQAD</sequence>
<reference evidence="2 4" key="1">
    <citation type="submission" date="2015-02" db="EMBL/GenBank/DDBJ databases">
        <authorList>
            <person name="Chooi Y.-H."/>
        </authorList>
    </citation>
    <scope>NUCLEOTIDE SEQUENCE [LARGE SCALE GENOMIC DNA]</scope>
    <source>
        <strain evidence="2">E3</strain>
    </source>
</reference>
<feature type="region of interest" description="Disordered" evidence="1">
    <location>
        <begin position="34"/>
        <end position="59"/>
    </location>
</feature>
<evidence type="ECO:0000313" key="3">
    <source>
        <dbReference type="EMBL" id="SPQ96706.1"/>
    </source>
</evidence>
<feature type="region of interest" description="Disordered" evidence="1">
    <location>
        <begin position="213"/>
        <end position="232"/>
    </location>
</feature>
<evidence type="ECO:0000313" key="4">
    <source>
        <dbReference type="Proteomes" id="UP000039324"/>
    </source>
</evidence>
<keyword evidence="4" id="KW-1185">Reference proteome</keyword>
<organism evidence="2 4">
    <name type="scientific">Plasmodiophora brassicae</name>
    <name type="common">Clubroot disease agent</name>
    <dbReference type="NCBI Taxonomy" id="37360"/>
    <lineage>
        <taxon>Eukaryota</taxon>
        <taxon>Sar</taxon>
        <taxon>Rhizaria</taxon>
        <taxon>Endomyxa</taxon>
        <taxon>Phytomyxea</taxon>
        <taxon>Plasmodiophorida</taxon>
        <taxon>Plasmodiophoridae</taxon>
        <taxon>Plasmodiophora</taxon>
    </lineage>
</organism>
<accession>A0A0G4IGL4</accession>
<keyword evidence="3" id="KW-0496">Mitochondrion</keyword>
<protein>
    <submittedName>
        <fullName evidence="2">Uncharacterized protein</fullName>
    </submittedName>
</protein>